<dbReference type="InterPro" id="IPR020428">
    <property type="entry name" value="PFA-DSPs"/>
</dbReference>
<dbReference type="Gene3D" id="3.90.190.10">
    <property type="entry name" value="Protein tyrosine phosphatase superfamily"/>
    <property type="match status" value="1"/>
</dbReference>
<feature type="compositionally biased region" description="Acidic residues" evidence="8">
    <location>
        <begin position="1"/>
        <end position="16"/>
    </location>
</feature>
<evidence type="ECO:0000256" key="3">
    <source>
        <dbReference type="ARBA" id="ARBA00044949"/>
    </source>
</evidence>
<dbReference type="InterPro" id="IPR016130">
    <property type="entry name" value="Tyr_Pase_AS"/>
</dbReference>
<evidence type="ECO:0000313" key="10">
    <source>
        <dbReference type="EMBL" id="JAG97258.1"/>
    </source>
</evidence>
<dbReference type="AlphaFoldDB" id="A0A0D6R4Q2"/>
<feature type="domain" description="Tyrosine-protein phosphatase" evidence="9">
    <location>
        <begin position="37"/>
        <end position="186"/>
    </location>
</feature>
<dbReference type="PRINTS" id="PR01911">
    <property type="entry name" value="PFDSPHPHTASE"/>
</dbReference>
<comment type="catalytic activity">
    <reaction evidence="7">
        <text>6-diphospho-1D-myo-inositol pentakisphosphate + H2O = 1D-myo-inositol hexakisphosphate + phosphate + H(+)</text>
        <dbReference type="Rhea" id="RHEA:79703"/>
        <dbReference type="ChEBI" id="CHEBI:15377"/>
        <dbReference type="ChEBI" id="CHEBI:15378"/>
        <dbReference type="ChEBI" id="CHEBI:43474"/>
        <dbReference type="ChEBI" id="CHEBI:58130"/>
        <dbReference type="ChEBI" id="CHEBI:230534"/>
        <dbReference type="EC" id="3.6.1.52"/>
    </reaction>
    <physiologicalReaction direction="left-to-right" evidence="7">
        <dbReference type="Rhea" id="RHEA:79704"/>
    </physiologicalReaction>
</comment>
<dbReference type="FunFam" id="3.90.190.10:FF:000024">
    <property type="entry name" value="probable tyrosine-protein phosphatase At1g05000"/>
    <property type="match status" value="1"/>
</dbReference>
<evidence type="ECO:0000256" key="5">
    <source>
        <dbReference type="ARBA" id="ARBA00047562"/>
    </source>
</evidence>
<sequence length="200" mass="22597">MILREEESDDGLDGNDEGVGVGGRHEEEEGLLIPPFNFSMVDKGVYRSGFPNAINFPFLETLHLRSIIYLCPESYPEANTEFIESHGIKLFHFGIEGNKEPFVNIPEDTIREALKVLLDIRNHPVLIHCKRGKHRTGCLVGCLRKVQSWCLSSIFDEYQRYAGLKARVLDQQFIELFDASGFKRSGSSLSHFPGPSVLRS</sequence>
<dbReference type="GO" id="GO:0005737">
    <property type="term" value="C:cytoplasm"/>
    <property type="evidence" value="ECO:0007669"/>
    <property type="project" value="TreeGrafter"/>
</dbReference>
<proteinExistence type="inferred from homology"/>
<dbReference type="PROSITE" id="PS00383">
    <property type="entry name" value="TYR_PHOSPHATASE_1"/>
    <property type="match status" value="1"/>
</dbReference>
<dbReference type="InterPro" id="IPR004861">
    <property type="entry name" value="Siw14-like"/>
</dbReference>
<protein>
    <recommendedName>
        <fullName evidence="1">diphosphoinositol-polyphosphate diphosphatase</fullName>
        <ecNumber evidence="1">3.6.1.52</ecNumber>
    </recommendedName>
</protein>
<comment type="catalytic activity">
    <reaction evidence="6">
        <text>1,5-bis(diphospho)-1D-myo-inositol 2,3,4,6-tetrakisphosphate + H2O = 1-diphospho-1D-myo-inositol 2,3,4,5,6-pentakisphosphate + phosphate + 2 H(+)</text>
        <dbReference type="Rhea" id="RHEA:79699"/>
        <dbReference type="ChEBI" id="CHEBI:15377"/>
        <dbReference type="ChEBI" id="CHEBI:15378"/>
        <dbReference type="ChEBI" id="CHEBI:43474"/>
        <dbReference type="ChEBI" id="CHEBI:74946"/>
        <dbReference type="ChEBI" id="CHEBI:77983"/>
        <dbReference type="EC" id="3.6.1.52"/>
    </reaction>
    <physiologicalReaction direction="left-to-right" evidence="6">
        <dbReference type="Rhea" id="RHEA:79700"/>
    </physiologicalReaction>
</comment>
<evidence type="ECO:0000256" key="4">
    <source>
        <dbReference type="ARBA" id="ARBA00047342"/>
    </source>
</evidence>
<reference evidence="10" key="1">
    <citation type="submission" date="2015-03" db="EMBL/GenBank/DDBJ databases">
        <title>A transcriptome of Araucaria cunninghamii, an australian fine timber species.</title>
        <authorList>
            <person name="Jing Yi C.J.Y."/>
            <person name="Yin San L.Y.S."/>
            <person name="Abdul Karim S.S."/>
            <person name="Wan Azmi N.N."/>
            <person name="Hercus R.R."/>
            <person name="Croft L.L."/>
        </authorList>
    </citation>
    <scope>NUCLEOTIDE SEQUENCE</scope>
    <source>
        <strain evidence="10">MI0301</strain>
        <tissue evidence="10">Leaf</tissue>
    </source>
</reference>
<keyword evidence="2" id="KW-0378">Hydrolase</keyword>
<comment type="catalytic activity">
    <reaction evidence="5">
        <text>3,5-bis(diphospho)-1D-myo-inositol 1,2,4,6-tetrakisphosphate + H2O = 3-diphospho-1D-myo-inositol 1,2,4,5,6-pentakisphosphate + phosphate + 2 H(+)</text>
        <dbReference type="Rhea" id="RHEA:56312"/>
        <dbReference type="ChEBI" id="CHEBI:15377"/>
        <dbReference type="ChEBI" id="CHEBI:15378"/>
        <dbReference type="ChEBI" id="CHEBI:43474"/>
        <dbReference type="ChEBI" id="CHEBI:140372"/>
        <dbReference type="ChEBI" id="CHEBI:140374"/>
        <dbReference type="EC" id="3.6.1.52"/>
    </reaction>
    <physiologicalReaction direction="left-to-right" evidence="5">
        <dbReference type="Rhea" id="RHEA:56313"/>
    </physiologicalReaction>
</comment>
<dbReference type="SUPFAM" id="SSF52799">
    <property type="entry name" value="(Phosphotyrosine protein) phosphatases II"/>
    <property type="match status" value="1"/>
</dbReference>
<dbReference type="GO" id="GO:0008486">
    <property type="term" value="F:diphosphoinositol-polyphosphate diphosphatase activity"/>
    <property type="evidence" value="ECO:0007669"/>
    <property type="project" value="UniProtKB-EC"/>
</dbReference>
<dbReference type="CDD" id="cd14528">
    <property type="entry name" value="PFA-DSP_Siw14"/>
    <property type="match status" value="1"/>
</dbReference>
<comment type="catalytic activity">
    <reaction evidence="4">
        <text>5-diphospho-1D-myo-inositol 1,2,3,4,6-pentakisphosphate + H2O = 1D-myo-inositol hexakisphosphate + phosphate + H(+)</text>
        <dbReference type="Rhea" id="RHEA:22384"/>
        <dbReference type="ChEBI" id="CHEBI:15377"/>
        <dbReference type="ChEBI" id="CHEBI:15378"/>
        <dbReference type="ChEBI" id="CHEBI:43474"/>
        <dbReference type="ChEBI" id="CHEBI:58130"/>
        <dbReference type="ChEBI" id="CHEBI:58628"/>
        <dbReference type="EC" id="3.6.1.52"/>
    </reaction>
    <physiologicalReaction direction="left-to-right" evidence="4">
        <dbReference type="Rhea" id="RHEA:22385"/>
    </physiologicalReaction>
</comment>
<dbReference type="EMBL" id="GCKF01034310">
    <property type="protein sequence ID" value="JAG97258.1"/>
    <property type="molecule type" value="Transcribed_RNA"/>
</dbReference>
<evidence type="ECO:0000259" key="9">
    <source>
        <dbReference type="PROSITE" id="PS50054"/>
    </source>
</evidence>
<evidence type="ECO:0000256" key="7">
    <source>
        <dbReference type="ARBA" id="ARBA00048424"/>
    </source>
</evidence>
<dbReference type="InterPro" id="IPR029021">
    <property type="entry name" value="Prot-tyrosine_phosphatase-like"/>
</dbReference>
<evidence type="ECO:0000256" key="6">
    <source>
        <dbReference type="ARBA" id="ARBA00047927"/>
    </source>
</evidence>
<evidence type="ECO:0000256" key="8">
    <source>
        <dbReference type="SAM" id="MobiDB-lite"/>
    </source>
</evidence>
<dbReference type="GO" id="GO:0016791">
    <property type="term" value="F:phosphatase activity"/>
    <property type="evidence" value="ECO:0007669"/>
    <property type="project" value="InterPro"/>
</dbReference>
<dbReference type="EC" id="3.6.1.52" evidence="1"/>
<evidence type="ECO:0000256" key="1">
    <source>
        <dbReference type="ARBA" id="ARBA00012527"/>
    </source>
</evidence>
<name>A0A0D6R4Q2_ARACU</name>
<dbReference type="PANTHER" id="PTHR31126">
    <property type="entry name" value="TYROSINE-PROTEIN PHOSPHATASE"/>
    <property type="match status" value="1"/>
</dbReference>
<accession>A0A0D6R4Q2</accession>
<dbReference type="PANTHER" id="PTHR31126:SF48">
    <property type="entry name" value="INOSITOL PHOSPHATASE SIW14"/>
    <property type="match status" value="1"/>
</dbReference>
<organism evidence="10">
    <name type="scientific">Araucaria cunninghamii</name>
    <name type="common">Hoop pine</name>
    <name type="synonym">Moreton Bay pine</name>
    <dbReference type="NCBI Taxonomy" id="56994"/>
    <lineage>
        <taxon>Eukaryota</taxon>
        <taxon>Viridiplantae</taxon>
        <taxon>Streptophyta</taxon>
        <taxon>Embryophyta</taxon>
        <taxon>Tracheophyta</taxon>
        <taxon>Spermatophyta</taxon>
        <taxon>Pinopsida</taxon>
        <taxon>Pinidae</taxon>
        <taxon>Conifers II</taxon>
        <taxon>Araucariales</taxon>
        <taxon>Araucariaceae</taxon>
        <taxon>Araucaria</taxon>
    </lineage>
</organism>
<dbReference type="InterPro" id="IPR020422">
    <property type="entry name" value="TYR_PHOSPHATASE_DUAL_dom"/>
</dbReference>
<dbReference type="PROSITE" id="PS50054">
    <property type="entry name" value="TYR_PHOSPHATASE_DUAL"/>
    <property type="match status" value="1"/>
</dbReference>
<evidence type="ECO:0000256" key="2">
    <source>
        <dbReference type="ARBA" id="ARBA00022801"/>
    </source>
</evidence>
<feature type="region of interest" description="Disordered" evidence="8">
    <location>
        <begin position="1"/>
        <end position="24"/>
    </location>
</feature>
<comment type="similarity">
    <text evidence="3">Belongs to the protein-tyrosine phosphatase family. Atypical dual-specificity phosphatase Siw14-like subfamily.</text>
</comment>
<dbReference type="Pfam" id="PF03162">
    <property type="entry name" value="Y_phosphatase2"/>
    <property type="match status" value="1"/>
</dbReference>